<sequence length="53" mass="6153">MEIDIKDWLNREGEAFLEDIGIKKGDVVFLSSSNFPSTKLVYSIIRPHFVRIK</sequence>
<organism evidence="1">
    <name type="scientific">marine sediment metagenome</name>
    <dbReference type="NCBI Taxonomy" id="412755"/>
    <lineage>
        <taxon>unclassified sequences</taxon>
        <taxon>metagenomes</taxon>
        <taxon>ecological metagenomes</taxon>
    </lineage>
</organism>
<protein>
    <submittedName>
        <fullName evidence="1">Uncharacterized protein</fullName>
    </submittedName>
</protein>
<proteinExistence type="predicted"/>
<comment type="caution">
    <text evidence="1">The sequence shown here is derived from an EMBL/GenBank/DDBJ whole genome shotgun (WGS) entry which is preliminary data.</text>
</comment>
<name>X1EWT4_9ZZZZ</name>
<reference evidence="1" key="1">
    <citation type="journal article" date="2014" name="Front. Microbiol.">
        <title>High frequency of phylogenetically diverse reductive dehalogenase-homologous genes in deep subseafloor sedimentary metagenomes.</title>
        <authorList>
            <person name="Kawai M."/>
            <person name="Futagami T."/>
            <person name="Toyoda A."/>
            <person name="Takaki Y."/>
            <person name="Nishi S."/>
            <person name="Hori S."/>
            <person name="Arai W."/>
            <person name="Tsubouchi T."/>
            <person name="Morono Y."/>
            <person name="Uchiyama I."/>
            <person name="Ito T."/>
            <person name="Fujiyama A."/>
            <person name="Inagaki F."/>
            <person name="Takami H."/>
        </authorList>
    </citation>
    <scope>NUCLEOTIDE SEQUENCE</scope>
    <source>
        <strain evidence="1">Expedition CK06-06</strain>
    </source>
</reference>
<dbReference type="AlphaFoldDB" id="X1EWT4"/>
<dbReference type="EMBL" id="BARU01003546">
    <property type="protein sequence ID" value="GAH24780.1"/>
    <property type="molecule type" value="Genomic_DNA"/>
</dbReference>
<gene>
    <name evidence="1" type="ORF">S03H2_07617</name>
</gene>
<accession>X1EWT4</accession>
<evidence type="ECO:0000313" key="1">
    <source>
        <dbReference type="EMBL" id="GAH24780.1"/>
    </source>
</evidence>